<protein>
    <recommendedName>
        <fullName evidence="3">RNA 2'-phosphotransferase</fullName>
    </recommendedName>
</protein>
<evidence type="ECO:0000313" key="1">
    <source>
        <dbReference type="EMBL" id="MBC8748589.1"/>
    </source>
</evidence>
<organism evidence="1 2">
    <name type="scientific">Paraburkholderia podalyriae</name>
    <dbReference type="NCBI Taxonomy" id="1938811"/>
    <lineage>
        <taxon>Bacteria</taxon>
        <taxon>Pseudomonadati</taxon>
        <taxon>Pseudomonadota</taxon>
        <taxon>Betaproteobacteria</taxon>
        <taxon>Burkholderiales</taxon>
        <taxon>Burkholderiaceae</taxon>
        <taxon>Paraburkholderia</taxon>
    </lineage>
</organism>
<dbReference type="InterPro" id="IPR002745">
    <property type="entry name" value="Ptrans_KptA/Tpt1"/>
</dbReference>
<evidence type="ECO:0008006" key="3">
    <source>
        <dbReference type="Google" id="ProtNLM"/>
    </source>
</evidence>
<keyword evidence="2" id="KW-1185">Reference proteome</keyword>
<dbReference type="Proteomes" id="UP000736373">
    <property type="component" value="Unassembled WGS sequence"/>
</dbReference>
<comment type="caution">
    <text evidence="1">The sequence shown here is derived from an EMBL/GenBank/DDBJ whole genome shotgun (WGS) entry which is preliminary data.</text>
</comment>
<dbReference type="SUPFAM" id="SSF56399">
    <property type="entry name" value="ADP-ribosylation"/>
    <property type="match status" value="1"/>
</dbReference>
<dbReference type="InterPro" id="IPR042081">
    <property type="entry name" value="RNA_2'-PTrans_C"/>
</dbReference>
<dbReference type="EMBL" id="VZQQ01000014">
    <property type="protein sequence ID" value="MBC8748589.1"/>
    <property type="molecule type" value="Genomic_DNA"/>
</dbReference>
<reference evidence="1 2" key="1">
    <citation type="submission" date="2019-09" db="EMBL/GenBank/DDBJ databases">
        <title>Paraburkholderia podalyriae sp. nov., A South African Podalyria-associated rhizobium.</title>
        <authorList>
            <person name="Mavima L."/>
            <person name="Beukes C.W."/>
            <person name="Palmer M."/>
            <person name="De Meyer S.E."/>
            <person name="James E.K."/>
            <person name="Maluk M."/>
            <person name="Avontuur J.R."/>
            <person name="Chan W.Y."/>
            <person name="Venter S.N."/>
            <person name="Steenkamp E.T."/>
        </authorList>
    </citation>
    <scope>NUCLEOTIDE SEQUENCE [LARGE SCALE GENOMIC DNA]</scope>
    <source>
        <strain evidence="1 2">WC7.3b</strain>
    </source>
</reference>
<dbReference type="Pfam" id="PF01885">
    <property type="entry name" value="PTS_2-RNA"/>
    <property type="match status" value="1"/>
</dbReference>
<name>A0ABR7PQM0_9BURK</name>
<proteinExistence type="predicted"/>
<dbReference type="RefSeq" id="WP_187635682.1">
    <property type="nucleotide sequence ID" value="NZ_VZQQ01000014.1"/>
</dbReference>
<evidence type="ECO:0000313" key="2">
    <source>
        <dbReference type="Proteomes" id="UP000736373"/>
    </source>
</evidence>
<sequence length="80" mass="8603">MVCTPTSAALCRPQVAGRRPPTRLGARHGQPLVLVVDAARMRTEGFDFRRSDNGVWLTEVVPAAYLVPLGSHGHGRGPKS</sequence>
<dbReference type="Gene3D" id="3.20.170.30">
    <property type="match status" value="1"/>
</dbReference>
<gene>
    <name evidence="1" type="ORF">F6X42_18880</name>
</gene>
<accession>A0ABR7PQM0</accession>